<dbReference type="Gene3D" id="1.10.10.60">
    <property type="entry name" value="Homeodomain-like"/>
    <property type="match status" value="1"/>
</dbReference>
<comment type="caution">
    <text evidence="2">The sequence shown here is derived from an EMBL/GenBank/DDBJ whole genome shotgun (WGS) entry which is preliminary data.</text>
</comment>
<sequence>MRDKAETRESARRRSVAMLRQYTSMHELQPSRANSNSGVPVDHFTADSSAPDLTTVEEIDTQIVLEEAPGTPTHTQRENSMPYRSPGAASEMSGTTAISSFSMVEAEFLEPKYILRHLRKLCESAEEFLEHLAPANGGTPQDFQNIREIQKPDSDFTEDYRDFDIELNVHLKHFKSEEHNYIHVRAMHRALFGLNRDAAAAQSGLDLILYLTNLLIFAKTMIHSDRSTKETWDVLRQLDHSFPSHFVCSLISRVKPTPAGESTLLEDTFALALELRTQLAILVLERSTDEDSTTTPDDLISEVFVHEEDSQIADGSVLRGWNISALGGDESMLPKGFEKAVEKRLAEIRGFFYSDESFEHRTLVNIEGLNERFAWESTILRLLHWVRLRHGELHAAIVELGGPTSILRTVKQAIEEPPPVHKQVKATSVARESPRKQRRSFGRDRRRSSRKFDPNAPVDARAIDALKVRERDSGVHFDLGSTRQGHQEQNTQHAVDDAQEDLTTVQDQEDGAQPVLGDDLHQPDIEMIEEVEEQVLDPVSPRPPNSTADLLKALKAASKPQKENRPTSIFDRQATALRVEFGDGFDETQPTPGPSNKSKGKQPAQSSPKKRPRPFEEEDDSDDDAFEAEERGARVQERRQRAPVTKKVRIDPTSSGAPPSHQHPRASADNNDDVPEQQEQEESVSEREAPDMTEEPEEVEAPPSSAYQAQQRLAQQNSALMRARNTRKPRTGWTPEEEAALEEYMGIYPAKYSAILDYDKHNGRQLLQDRSQVNLKDKARNMAANMIK</sequence>
<feature type="compositionally biased region" description="Polar residues" evidence="1">
    <location>
        <begin position="705"/>
        <end position="719"/>
    </location>
</feature>
<name>A0A9W8YJQ3_9PLEO</name>
<dbReference type="Proteomes" id="UP001140560">
    <property type="component" value="Unassembled WGS sequence"/>
</dbReference>
<dbReference type="AlphaFoldDB" id="A0A9W8YJQ3"/>
<organism evidence="2 3">
    <name type="scientific">Neocucurbitaria cava</name>
    <dbReference type="NCBI Taxonomy" id="798079"/>
    <lineage>
        <taxon>Eukaryota</taxon>
        <taxon>Fungi</taxon>
        <taxon>Dikarya</taxon>
        <taxon>Ascomycota</taxon>
        <taxon>Pezizomycotina</taxon>
        <taxon>Dothideomycetes</taxon>
        <taxon>Pleosporomycetidae</taxon>
        <taxon>Pleosporales</taxon>
        <taxon>Pleosporineae</taxon>
        <taxon>Cucurbitariaceae</taxon>
        <taxon>Neocucurbitaria</taxon>
    </lineage>
</organism>
<feature type="region of interest" description="Disordered" evidence="1">
    <location>
        <begin position="417"/>
        <end position="458"/>
    </location>
</feature>
<feature type="compositionally biased region" description="Acidic residues" evidence="1">
    <location>
        <begin position="691"/>
        <end position="700"/>
    </location>
</feature>
<gene>
    <name evidence="2" type="ORF">N0V83_000605</name>
</gene>
<evidence type="ECO:0000313" key="3">
    <source>
        <dbReference type="Proteomes" id="UP001140560"/>
    </source>
</evidence>
<dbReference type="OrthoDB" id="5398572at2759"/>
<feature type="compositionally biased region" description="Polar residues" evidence="1">
    <location>
        <begin position="588"/>
        <end position="607"/>
    </location>
</feature>
<reference evidence="2" key="1">
    <citation type="submission" date="2022-10" db="EMBL/GenBank/DDBJ databases">
        <title>Tapping the CABI collections for fungal endophytes: first genome assemblies for Collariella, Neodidymelliopsis, Ascochyta clinopodiicola, Didymella pomorum, Didymosphaeria variabile, Neocosmospora piperis and Neocucurbitaria cava.</title>
        <authorList>
            <person name="Hill R."/>
        </authorList>
    </citation>
    <scope>NUCLEOTIDE SEQUENCE</scope>
    <source>
        <strain evidence="2">IMI 356814</strain>
    </source>
</reference>
<evidence type="ECO:0000313" key="2">
    <source>
        <dbReference type="EMBL" id="KAJ4377775.1"/>
    </source>
</evidence>
<evidence type="ECO:0008006" key="4">
    <source>
        <dbReference type="Google" id="ProtNLM"/>
    </source>
</evidence>
<feature type="compositionally biased region" description="Acidic residues" evidence="1">
    <location>
        <begin position="616"/>
        <end position="627"/>
    </location>
</feature>
<evidence type="ECO:0000256" key="1">
    <source>
        <dbReference type="SAM" id="MobiDB-lite"/>
    </source>
</evidence>
<keyword evidence="3" id="KW-1185">Reference proteome</keyword>
<protein>
    <recommendedName>
        <fullName evidence="4">Myb-like domain-containing protein</fullName>
    </recommendedName>
</protein>
<proteinExistence type="predicted"/>
<feature type="region of interest" description="Disordered" evidence="1">
    <location>
        <begin position="555"/>
        <end position="737"/>
    </location>
</feature>
<feature type="region of interest" description="Disordered" evidence="1">
    <location>
        <begin position="69"/>
        <end position="91"/>
    </location>
</feature>
<accession>A0A9W8YJQ3</accession>
<feature type="compositionally biased region" description="Acidic residues" evidence="1">
    <location>
        <begin position="670"/>
        <end position="683"/>
    </location>
</feature>
<dbReference type="EMBL" id="JAPEUY010000001">
    <property type="protein sequence ID" value="KAJ4377775.1"/>
    <property type="molecule type" value="Genomic_DNA"/>
</dbReference>
<feature type="compositionally biased region" description="Basic residues" evidence="1">
    <location>
        <begin position="436"/>
        <end position="449"/>
    </location>
</feature>
<feature type="compositionally biased region" description="Basic and acidic residues" evidence="1">
    <location>
        <begin position="628"/>
        <end position="640"/>
    </location>
</feature>